<feature type="domain" description="EGF-like" evidence="8 9">
    <location>
        <begin position="807"/>
        <end position="818"/>
    </location>
</feature>
<comment type="subcellular location">
    <subcellularLocation>
        <location evidence="1">Cell projection</location>
        <location evidence="1">Cilium</location>
    </subcellularLocation>
</comment>
<feature type="repeat" description="WD" evidence="7">
    <location>
        <begin position="1086"/>
        <end position="1118"/>
    </location>
</feature>
<accession>A0A915M848</accession>
<dbReference type="WBParaSite" id="scaffold34117_cov243.g21200">
    <property type="protein sequence ID" value="scaffold34117_cov243.g21200"/>
    <property type="gene ID" value="scaffold34117_cov243.g21200"/>
</dbReference>
<evidence type="ECO:0000256" key="4">
    <source>
        <dbReference type="ARBA" id="ARBA00022737"/>
    </source>
</evidence>
<keyword evidence="5" id="KW-0969">Cilium</keyword>
<keyword evidence="10" id="KW-1185">Reference proteome</keyword>
<evidence type="ECO:0000256" key="7">
    <source>
        <dbReference type="PROSITE-ProRule" id="PRU00221"/>
    </source>
</evidence>
<evidence type="ECO:0000256" key="1">
    <source>
        <dbReference type="ARBA" id="ARBA00004138"/>
    </source>
</evidence>
<evidence type="ECO:0000259" key="8">
    <source>
        <dbReference type="PROSITE" id="PS00022"/>
    </source>
</evidence>
<dbReference type="GO" id="GO:1905515">
    <property type="term" value="P:non-motile cilium assembly"/>
    <property type="evidence" value="ECO:0007669"/>
    <property type="project" value="TreeGrafter"/>
</dbReference>
<dbReference type="GO" id="GO:0097730">
    <property type="term" value="C:non-motile cilium"/>
    <property type="evidence" value="ECO:0007669"/>
    <property type="project" value="TreeGrafter"/>
</dbReference>
<evidence type="ECO:0000256" key="6">
    <source>
        <dbReference type="ARBA" id="ARBA00023273"/>
    </source>
</evidence>
<dbReference type="PROSITE" id="PS01186">
    <property type="entry name" value="EGF_2"/>
    <property type="match status" value="1"/>
</dbReference>
<keyword evidence="3 7" id="KW-0853">WD repeat</keyword>
<dbReference type="SMART" id="SM00320">
    <property type="entry name" value="WD40"/>
    <property type="match status" value="5"/>
</dbReference>
<dbReference type="Gene3D" id="1.25.40.470">
    <property type="match status" value="1"/>
</dbReference>
<evidence type="ECO:0000313" key="11">
    <source>
        <dbReference type="WBParaSite" id="scaffold34117_cov243.g21200"/>
    </source>
</evidence>
<name>A0A915M848_MELJA</name>
<dbReference type="PANTHER" id="PTHR12764:SF4">
    <property type="entry name" value="INTRAFLAGELLAR TRANSPORT PROTEIN 122 HOMOLOG"/>
    <property type="match status" value="1"/>
</dbReference>
<dbReference type="PROSITE" id="PS50294">
    <property type="entry name" value="WD_REPEATS_REGION"/>
    <property type="match status" value="1"/>
</dbReference>
<dbReference type="PANTHER" id="PTHR12764">
    <property type="entry name" value="WD REPEAT DOMAIN-RELATED"/>
    <property type="match status" value="1"/>
</dbReference>
<dbReference type="InterPro" id="IPR015943">
    <property type="entry name" value="WD40/YVTN_repeat-like_dom_sf"/>
</dbReference>
<dbReference type="InterPro" id="IPR036322">
    <property type="entry name" value="WD40_repeat_dom_sf"/>
</dbReference>
<dbReference type="InterPro" id="IPR011990">
    <property type="entry name" value="TPR-like_helical_dom_sf"/>
</dbReference>
<dbReference type="SUPFAM" id="SSF48452">
    <property type="entry name" value="TPR-like"/>
    <property type="match status" value="1"/>
</dbReference>
<dbReference type="InterPro" id="IPR057411">
    <property type="entry name" value="TPR_IFT122"/>
</dbReference>
<dbReference type="GO" id="GO:0030991">
    <property type="term" value="C:intraciliary transport particle A"/>
    <property type="evidence" value="ECO:0007669"/>
    <property type="project" value="TreeGrafter"/>
</dbReference>
<evidence type="ECO:0000256" key="5">
    <source>
        <dbReference type="ARBA" id="ARBA00023069"/>
    </source>
</evidence>
<proteinExistence type="predicted"/>
<evidence type="ECO:0000256" key="2">
    <source>
        <dbReference type="ARBA" id="ARBA00019442"/>
    </source>
</evidence>
<dbReference type="InterPro" id="IPR056153">
    <property type="entry name" value="Beta-prop_IFT122_1st"/>
</dbReference>
<dbReference type="InterPro" id="IPR039857">
    <property type="entry name" value="Ift122/121"/>
</dbReference>
<keyword evidence="4" id="KW-0677">Repeat</keyword>
<dbReference type="GO" id="GO:0035721">
    <property type="term" value="P:intraciliary retrograde transport"/>
    <property type="evidence" value="ECO:0007669"/>
    <property type="project" value="TreeGrafter"/>
</dbReference>
<dbReference type="PROSITE" id="PS50082">
    <property type="entry name" value="WD_REPEATS_2"/>
    <property type="match status" value="1"/>
</dbReference>
<dbReference type="InterPro" id="IPR056152">
    <property type="entry name" value="Beta-prop_IFT122_2nd"/>
</dbReference>
<dbReference type="Pfam" id="PF23377">
    <property type="entry name" value="Beta-prop_IFT122_2nd"/>
    <property type="match status" value="1"/>
</dbReference>
<dbReference type="Pfam" id="PF23381">
    <property type="entry name" value="Beta-prop_IFT122_1st"/>
    <property type="match status" value="1"/>
</dbReference>
<dbReference type="Pfam" id="PF25295">
    <property type="entry name" value="TPR_IFT122"/>
    <property type="match status" value="1"/>
</dbReference>
<reference evidence="11" key="1">
    <citation type="submission" date="2022-11" db="UniProtKB">
        <authorList>
            <consortium name="WormBaseParasite"/>
        </authorList>
    </citation>
    <scope>IDENTIFICATION</scope>
</reference>
<evidence type="ECO:0000313" key="10">
    <source>
        <dbReference type="Proteomes" id="UP000887561"/>
    </source>
</evidence>
<dbReference type="SUPFAM" id="SSF50978">
    <property type="entry name" value="WD40 repeat-like"/>
    <property type="match status" value="2"/>
</dbReference>
<protein>
    <recommendedName>
        <fullName evidence="2">Intraflagellar transport protein 122 homolog</fullName>
    </recommendedName>
</protein>
<sequence>MPLRAFPSIDDSKFTSLSKVYKVRYKDMFYQNIPADNITNCKGETLILREIKPYELISFLLGKDDSLKRKIINASHVDSNLFDGSRMNNGYLIDDYAGILALKLEMILLLSKNIQTNNAETTLFFWKYVGNCLINEDLYKKKLNNEHNILEIYANIYELGCIPEVYNKVHRSDLHKQCKEINKEYNKDCEEGMWSKLTICYESKLDPYILDDVTDDRIKLRNIPYSGYGRKCRKSGQHGIEVLVCARRNSFLRDNDNNAYKIEFKINAKLGFSYSHKSIFFEKNLNIFGTINKTTNLLEHPSKENATISILKIQLGKDNTMFATLTDINGKEWDYASSTKFLINDMLASKGRGEKTLHKIAEGNEALSLFGLDMDLWNEGSTILDTMEVPEGPCHLILKFNHNKINASSQCIENNPKSDFAKSCLNKGPGRHGIEFRVFATRVGFQIFKKEGRYQVTYRVDVIIGFSFSEYTIKFGKIISASGKYLKDGFLWPMETSPIILSISIGNSENKFAVLIDELNNVVYDYGRAVLANFGEKNIKEILNKEGALAMVGPDMNLNDEKIDANSIDILYVSQKVCEATLNLELNGKRMNERFDCYKRPRNLCDILGLEKFKELSNAFDELKELKKTCPCRDEPRPSQILYPNPKSRNKRSANVSLKLGERDEHGRVNGCENAPRIAKGDLYLNLRQINELKEDQKKYQWREKIELGLKFISDKTCITFEKIDRNSKDKYILFDADPDCGTMLGANGYDGAEHVIDLSVDGCPDVCTSSYPHNGKFVTCNVRSYELNEGECKNGGYPNPMNECRCRCPSGYAGYICTIHKFNDCKAIELIPSVKRQYITIGEADNFNCFWFIKRKKPESDKIQAKFTYIIVEELSGFLCGYPCEEGYIEIKYKKDKTATGARLCCGNHIMPIIIIADADTDILIMKNGEGFAKITYQSELKPYALSTNCKEVRESVLDLKSHPFATGLGKYGSQVSSGPNYGPKFGFICDGDRELIVNGRYKIKDWFCVDPPNRGCGNALELLCLKVEGSDDSFWYLPNYQWTLVSSISCHPQKDKDDGTQLLVAIGTRVIVYDPNDGSVLVSLRGHKELVYAVSFSFNGEKYASGSQDRTVILWSEQHEGLLKYSHNDAIQCLAFSPTSTTLISCAVTDFGIWTQSDKNVSKQKVHSKCTSCAWSTDGLFYAIGEETARVERPGREPIWSLQFAQIITNEHVSSELLVIADWAQSIGFFTHEQGRLTHKSDKQLDYDPTGVHLFNNGCFFLCTGSNKKLNLQTVNAGDLGAMAQLDAWPWSMAVLKQRCVVVGCVDGSLACYQLMLNTIHALHKDRYAFRENQTDVVIQQLQKQKSTRIRCNDLVRKVAIYNNRLAIQLSDRVLIYRQLTGDKEGESLEYKLMDKINQNFECSLLVITSQHLILCHDRRLTCYDLRGIKQREWIMESLIRYIKVVGGPIGRETILVGMRFGLVCKIFVDNPFPVEVVRLKIRCVDISLSKRKLATVDEEGICVIYDTEKKEIINQEPNMASVAFNSANEDLVCYSGQGVLNIKSHWFTPYQQRLEPSQQGFVVGFMGKCVYILHMYSMQSLEIPLTSQLLQFLDNKMFREAYELASLGVTERDWKMLGSEALENMEFDVARKSFFRIRDCRSLLFRDCVQLLQQMGAENVALEMFADLRMFEQAQEFLSNSSAETQKLLLRKKADWAQTSNDQRMLASVPELLMSSGDYDRAIRLMMANNWVEKVANAARKLDKSDANLLREIGQFMAKNGEYIQATSIFQRINDLRSIIQMHVNAENWDDALALINRNSSLSNDVYLPYARWLAERDRFDEAQIAYNKAGHEKEASLVLEQLTKNAVKENPASFYYRRMAEQLIEKDGGINGNTINGHSLLESLENCLNLADIYFAYEPVYKYVVEPFTEKSLDILFHAARFISLHKPTEYVSRVTVYYTLMKLSRHFGCYKTARQALNNLHKLRCPPQYQSQIDVATLEIRAMPFSDSEEFQPMCYK</sequence>
<organism evidence="10 11">
    <name type="scientific">Meloidogyne javanica</name>
    <name type="common">Root-knot nematode worm</name>
    <dbReference type="NCBI Taxonomy" id="6303"/>
    <lineage>
        <taxon>Eukaryota</taxon>
        <taxon>Metazoa</taxon>
        <taxon>Ecdysozoa</taxon>
        <taxon>Nematoda</taxon>
        <taxon>Chromadorea</taxon>
        <taxon>Rhabditida</taxon>
        <taxon>Tylenchina</taxon>
        <taxon>Tylenchomorpha</taxon>
        <taxon>Tylenchoidea</taxon>
        <taxon>Meloidogynidae</taxon>
        <taxon>Meloidogyninae</taxon>
        <taxon>Meloidogyne</taxon>
        <taxon>Meloidogyne incognita group</taxon>
    </lineage>
</organism>
<dbReference type="GO" id="GO:0061512">
    <property type="term" value="P:protein localization to cilium"/>
    <property type="evidence" value="ECO:0007669"/>
    <property type="project" value="TreeGrafter"/>
</dbReference>
<dbReference type="Gene3D" id="2.130.10.10">
    <property type="entry name" value="YVTN repeat-like/Quinoprotein amine dehydrogenase"/>
    <property type="match status" value="2"/>
</dbReference>
<dbReference type="InterPro" id="IPR001680">
    <property type="entry name" value="WD40_rpt"/>
</dbReference>
<evidence type="ECO:0000256" key="3">
    <source>
        <dbReference type="ARBA" id="ARBA00022574"/>
    </source>
</evidence>
<evidence type="ECO:0000259" key="9">
    <source>
        <dbReference type="PROSITE" id="PS01186"/>
    </source>
</evidence>
<dbReference type="PROSITE" id="PS00022">
    <property type="entry name" value="EGF_1"/>
    <property type="match status" value="1"/>
</dbReference>
<dbReference type="Proteomes" id="UP000887561">
    <property type="component" value="Unplaced"/>
</dbReference>
<dbReference type="InterPro" id="IPR000742">
    <property type="entry name" value="EGF"/>
</dbReference>
<keyword evidence="6" id="KW-0966">Cell projection</keyword>